<accession>A0AAW7ZL13</accession>
<comment type="caution">
    <text evidence="10">The sequence shown here is derived from an EMBL/GenBank/DDBJ whole genome shotgun (WGS) entry which is preliminary data.</text>
</comment>
<dbReference type="PANTHER" id="PTHR11655:SF14">
    <property type="entry name" value="LARGE RIBOSOMAL SUBUNIT PROTEIN UL6M"/>
    <property type="match status" value="1"/>
</dbReference>
<sequence length="182" mass="19764">MSRIGRKPIPVPAGVEIKIDGTNVLVKGPKGQLEKELHRDMIIKLEENNLLVERPSEAKNHRSLHGLTRTLLSNMVEGVTKGFQRNLELVGVGYRAAKQGDKLVLTVGYSHPVEIEAPAGIEIEVPAPTKIAIKGSDKQVVGQLAANIRAVREPEPYKGKGIKYEGEVIRRKAGKAGGKGKK</sequence>
<keyword evidence="4 6" id="KW-0689">Ribosomal protein</keyword>
<reference evidence="10" key="1">
    <citation type="journal article" date="2023" name="J. Hazard. Mater.">
        <title>Anaerobic biodegradation of pyrene and benzo[a]pyrene by a new sulfate-reducing Desulforamulus aquiferis strain DSA.</title>
        <authorList>
            <person name="Zhang Z."/>
            <person name="Sun J."/>
            <person name="Gong X."/>
            <person name="Wang C."/>
            <person name="Wang H."/>
        </authorList>
    </citation>
    <scope>NUCLEOTIDE SEQUENCE</scope>
    <source>
        <strain evidence="10">DSA</strain>
    </source>
</reference>
<dbReference type="InterPro" id="IPR000702">
    <property type="entry name" value="Ribosomal_uL6-like"/>
</dbReference>
<dbReference type="EMBL" id="JARPTC010000027">
    <property type="protein sequence ID" value="MDO7788910.1"/>
    <property type="molecule type" value="Genomic_DNA"/>
</dbReference>
<dbReference type="FunFam" id="3.90.930.12:FF:000001">
    <property type="entry name" value="50S ribosomal protein L6"/>
    <property type="match status" value="1"/>
</dbReference>
<dbReference type="PROSITE" id="PS00525">
    <property type="entry name" value="RIBOSOMAL_L6_1"/>
    <property type="match status" value="1"/>
</dbReference>
<comment type="function">
    <text evidence="6 8">This protein binds to the 23S rRNA, and is important in its secondary structure. It is located near the subunit interface in the base of the L7/L12 stalk, and near the tRNA binding site of the peptidyltransferase center.</text>
</comment>
<evidence type="ECO:0000256" key="2">
    <source>
        <dbReference type="ARBA" id="ARBA00022730"/>
    </source>
</evidence>
<evidence type="ECO:0000256" key="8">
    <source>
        <dbReference type="RuleBase" id="RU003870"/>
    </source>
</evidence>
<proteinExistence type="inferred from homology"/>
<evidence type="ECO:0000259" key="9">
    <source>
        <dbReference type="Pfam" id="PF00347"/>
    </source>
</evidence>
<dbReference type="InterPro" id="IPR019906">
    <property type="entry name" value="Ribosomal_uL6_bac-type"/>
</dbReference>
<evidence type="ECO:0000256" key="6">
    <source>
        <dbReference type="HAMAP-Rule" id="MF_01365"/>
    </source>
</evidence>
<gene>
    <name evidence="6 10" type="primary">rplF</name>
    <name evidence="10" type="ORF">P6N53_16965</name>
</gene>
<dbReference type="PRINTS" id="PR00059">
    <property type="entry name" value="RIBOSOMALL6"/>
</dbReference>
<keyword evidence="3 6" id="KW-0694">RNA-binding</keyword>
<dbReference type="GO" id="GO:0022625">
    <property type="term" value="C:cytosolic large ribosomal subunit"/>
    <property type="evidence" value="ECO:0007669"/>
    <property type="project" value="UniProtKB-UniRule"/>
</dbReference>
<protein>
    <recommendedName>
        <fullName evidence="6">Large ribosomal subunit protein uL6</fullName>
    </recommendedName>
</protein>
<keyword evidence="2 6" id="KW-0699">rRNA-binding</keyword>
<evidence type="ECO:0000256" key="5">
    <source>
        <dbReference type="ARBA" id="ARBA00023274"/>
    </source>
</evidence>
<dbReference type="InterPro" id="IPR002358">
    <property type="entry name" value="Ribosomal_uL6_CS"/>
</dbReference>
<dbReference type="InterPro" id="IPR020040">
    <property type="entry name" value="Ribosomal_uL6_a/b-dom"/>
</dbReference>
<evidence type="ECO:0000256" key="1">
    <source>
        <dbReference type="ARBA" id="ARBA00009356"/>
    </source>
</evidence>
<dbReference type="GO" id="GO:0019843">
    <property type="term" value="F:rRNA binding"/>
    <property type="evidence" value="ECO:0007669"/>
    <property type="project" value="UniProtKB-UniRule"/>
</dbReference>
<dbReference type="GO" id="GO:0002181">
    <property type="term" value="P:cytoplasmic translation"/>
    <property type="evidence" value="ECO:0007669"/>
    <property type="project" value="TreeGrafter"/>
</dbReference>
<keyword evidence="11" id="KW-1185">Reference proteome</keyword>
<dbReference type="Gene3D" id="3.90.930.12">
    <property type="entry name" value="Ribosomal protein L6, alpha-beta domain"/>
    <property type="match status" value="2"/>
</dbReference>
<feature type="domain" description="Large ribosomal subunit protein uL6 alpha-beta" evidence="9">
    <location>
        <begin position="90"/>
        <end position="164"/>
    </location>
</feature>
<dbReference type="FunFam" id="3.90.930.12:FF:000002">
    <property type="entry name" value="50S ribosomal protein L6"/>
    <property type="match status" value="1"/>
</dbReference>
<dbReference type="InterPro" id="IPR036789">
    <property type="entry name" value="Ribosomal_uL6-like_a/b-dom_sf"/>
</dbReference>
<dbReference type="RefSeq" id="WP_304545285.1">
    <property type="nucleotide sequence ID" value="NZ_JARPTC010000027.1"/>
</dbReference>
<comment type="subunit">
    <text evidence="6">Part of the 50S ribosomal subunit.</text>
</comment>
<comment type="similarity">
    <text evidence="1 6 7">Belongs to the universal ribosomal protein uL6 family.</text>
</comment>
<reference evidence="10" key="2">
    <citation type="submission" date="2023-03" db="EMBL/GenBank/DDBJ databases">
        <authorList>
            <person name="Zhang Z."/>
        </authorList>
    </citation>
    <scope>NUCLEOTIDE SEQUENCE</scope>
    <source>
        <strain evidence="10">DSA</strain>
    </source>
</reference>
<dbReference type="AlphaFoldDB" id="A0AAW7ZL13"/>
<evidence type="ECO:0000256" key="7">
    <source>
        <dbReference type="RuleBase" id="RU003869"/>
    </source>
</evidence>
<dbReference type="HAMAP" id="MF_01365_B">
    <property type="entry name" value="Ribosomal_uL6_B"/>
    <property type="match status" value="1"/>
</dbReference>
<dbReference type="Proteomes" id="UP001172911">
    <property type="component" value="Unassembled WGS sequence"/>
</dbReference>
<name>A0AAW7ZL13_9FIRM</name>
<dbReference type="Pfam" id="PF00347">
    <property type="entry name" value="Ribosomal_L6"/>
    <property type="match status" value="2"/>
</dbReference>
<keyword evidence="5 6" id="KW-0687">Ribonucleoprotein</keyword>
<dbReference type="PANTHER" id="PTHR11655">
    <property type="entry name" value="60S/50S RIBOSOMAL PROTEIN L6/L9"/>
    <property type="match status" value="1"/>
</dbReference>
<evidence type="ECO:0000256" key="3">
    <source>
        <dbReference type="ARBA" id="ARBA00022884"/>
    </source>
</evidence>
<dbReference type="SUPFAM" id="SSF56053">
    <property type="entry name" value="Ribosomal protein L6"/>
    <property type="match status" value="2"/>
</dbReference>
<dbReference type="PIRSF" id="PIRSF002162">
    <property type="entry name" value="Ribosomal_L6"/>
    <property type="match status" value="1"/>
</dbReference>
<organism evidence="10 11">
    <name type="scientific">Desulforamulus aquiferis</name>
    <dbReference type="NCBI Taxonomy" id="1397668"/>
    <lineage>
        <taxon>Bacteria</taxon>
        <taxon>Bacillati</taxon>
        <taxon>Bacillota</taxon>
        <taxon>Clostridia</taxon>
        <taxon>Eubacteriales</taxon>
        <taxon>Peptococcaceae</taxon>
        <taxon>Desulforamulus</taxon>
    </lineage>
</organism>
<dbReference type="NCBIfam" id="TIGR03654">
    <property type="entry name" value="L6_bact"/>
    <property type="match status" value="1"/>
</dbReference>
<evidence type="ECO:0000256" key="4">
    <source>
        <dbReference type="ARBA" id="ARBA00022980"/>
    </source>
</evidence>
<evidence type="ECO:0000313" key="11">
    <source>
        <dbReference type="Proteomes" id="UP001172911"/>
    </source>
</evidence>
<dbReference type="GO" id="GO:0003735">
    <property type="term" value="F:structural constituent of ribosome"/>
    <property type="evidence" value="ECO:0007669"/>
    <property type="project" value="UniProtKB-UniRule"/>
</dbReference>
<evidence type="ECO:0000313" key="10">
    <source>
        <dbReference type="EMBL" id="MDO7788910.1"/>
    </source>
</evidence>
<feature type="domain" description="Large ribosomal subunit protein uL6 alpha-beta" evidence="9">
    <location>
        <begin position="11"/>
        <end position="82"/>
    </location>
</feature>